<protein>
    <recommendedName>
        <fullName evidence="4">LppP/LprE lipoprotein</fullName>
    </recommendedName>
</protein>
<dbReference type="Proteomes" id="UP000245680">
    <property type="component" value="Unassembled WGS sequence"/>
</dbReference>
<evidence type="ECO:0000313" key="2">
    <source>
        <dbReference type="EMBL" id="PWR01359.1"/>
    </source>
</evidence>
<organism evidence="2 3">
    <name type="scientific">Meridianimarinicoccus roseus</name>
    <dbReference type="NCBI Taxonomy" id="2072018"/>
    <lineage>
        <taxon>Bacteria</taxon>
        <taxon>Pseudomonadati</taxon>
        <taxon>Pseudomonadota</taxon>
        <taxon>Alphaproteobacteria</taxon>
        <taxon>Rhodobacterales</taxon>
        <taxon>Paracoccaceae</taxon>
        <taxon>Meridianimarinicoccus</taxon>
    </lineage>
</organism>
<dbReference type="AlphaFoldDB" id="A0A2V2LG24"/>
<gene>
    <name evidence="2" type="ORF">DKT77_17505</name>
</gene>
<evidence type="ECO:0000256" key="1">
    <source>
        <dbReference type="SAM" id="SignalP"/>
    </source>
</evidence>
<evidence type="ECO:0000313" key="3">
    <source>
        <dbReference type="Proteomes" id="UP000245680"/>
    </source>
</evidence>
<keyword evidence="1" id="KW-0732">Signal</keyword>
<feature type="chain" id="PRO_5015972694" description="LppP/LprE lipoprotein" evidence="1">
    <location>
        <begin position="19"/>
        <end position="155"/>
    </location>
</feature>
<evidence type="ECO:0008006" key="4">
    <source>
        <dbReference type="Google" id="ProtNLM"/>
    </source>
</evidence>
<proteinExistence type="predicted"/>
<feature type="signal peptide" evidence="1">
    <location>
        <begin position="1"/>
        <end position="18"/>
    </location>
</feature>
<dbReference type="EMBL" id="QGKU01000052">
    <property type="protein sequence ID" value="PWR01359.1"/>
    <property type="molecule type" value="Genomic_DNA"/>
</dbReference>
<sequence>MRVACLLAAILVSGPAATQPADLPTPLLARLDALRADCAGFEGGALTLGEDAISRPDLNGDGTADWALDTHAMACSSAASLFCGTGGCSVSFMVGDVLTERLAKGWRLVQFGPFPTLLLQVHGTNCGGTNQNTCIEALVWDEAAQRFNTVAPPQQ</sequence>
<accession>A0A2V2LG24</accession>
<keyword evidence="3" id="KW-1185">Reference proteome</keyword>
<reference evidence="2 3" key="1">
    <citation type="submission" date="2018-05" db="EMBL/GenBank/DDBJ databases">
        <title>Rhodobacteraceae gen. nov., sp. nov. isolated from sea water.</title>
        <authorList>
            <person name="Ren Y."/>
        </authorList>
    </citation>
    <scope>NUCLEOTIDE SEQUENCE [LARGE SCALE GENOMIC DNA]</scope>
    <source>
        <strain evidence="2 3">TG-679</strain>
    </source>
</reference>
<comment type="caution">
    <text evidence="2">The sequence shown here is derived from an EMBL/GenBank/DDBJ whole genome shotgun (WGS) entry which is preliminary data.</text>
</comment>
<name>A0A2V2LG24_9RHOB</name>